<dbReference type="GO" id="GO:0009507">
    <property type="term" value="C:chloroplast"/>
    <property type="evidence" value="ECO:0007669"/>
    <property type="project" value="TreeGrafter"/>
</dbReference>
<feature type="repeat" description="PPR" evidence="3">
    <location>
        <begin position="308"/>
        <end position="342"/>
    </location>
</feature>
<dbReference type="GO" id="GO:0010019">
    <property type="term" value="P:chloroplast-nucleus signaling pathway"/>
    <property type="evidence" value="ECO:0007669"/>
    <property type="project" value="TreeGrafter"/>
</dbReference>
<dbReference type="Proteomes" id="UP001345219">
    <property type="component" value="Chromosome 21"/>
</dbReference>
<evidence type="ECO:0000256" key="3">
    <source>
        <dbReference type="PROSITE-ProRule" id="PRU00708"/>
    </source>
</evidence>
<accession>A0AAN7JMM8</accession>
<dbReference type="AlphaFoldDB" id="A0AAN7JMM8"/>
<keyword evidence="2" id="KW-0677">Repeat</keyword>
<dbReference type="EMBL" id="JAXIOK010000018">
    <property type="protein sequence ID" value="KAK4750114.1"/>
    <property type="molecule type" value="Genomic_DNA"/>
</dbReference>
<dbReference type="InterPro" id="IPR002885">
    <property type="entry name" value="PPR_rpt"/>
</dbReference>
<comment type="similarity">
    <text evidence="1">Belongs to the PPR family. P subfamily.</text>
</comment>
<organism evidence="5 6">
    <name type="scientific">Trapa incisa</name>
    <dbReference type="NCBI Taxonomy" id="236973"/>
    <lineage>
        <taxon>Eukaryota</taxon>
        <taxon>Viridiplantae</taxon>
        <taxon>Streptophyta</taxon>
        <taxon>Embryophyta</taxon>
        <taxon>Tracheophyta</taxon>
        <taxon>Spermatophyta</taxon>
        <taxon>Magnoliopsida</taxon>
        <taxon>eudicotyledons</taxon>
        <taxon>Gunneridae</taxon>
        <taxon>Pentapetalae</taxon>
        <taxon>rosids</taxon>
        <taxon>malvids</taxon>
        <taxon>Myrtales</taxon>
        <taxon>Lythraceae</taxon>
        <taxon>Trapa</taxon>
    </lineage>
</organism>
<feature type="repeat" description="PPR" evidence="3">
    <location>
        <begin position="343"/>
        <end position="377"/>
    </location>
</feature>
<evidence type="ECO:0000313" key="5">
    <source>
        <dbReference type="EMBL" id="KAK4750114.1"/>
    </source>
</evidence>
<feature type="repeat" description="PPR" evidence="3">
    <location>
        <begin position="378"/>
        <end position="412"/>
    </location>
</feature>
<dbReference type="PROSITE" id="PS51375">
    <property type="entry name" value="PPR"/>
    <property type="match status" value="6"/>
</dbReference>
<evidence type="ECO:0000313" key="6">
    <source>
        <dbReference type="Proteomes" id="UP001345219"/>
    </source>
</evidence>
<protein>
    <recommendedName>
        <fullName evidence="4">PROP1-like PPR domain-containing protein</fullName>
    </recommendedName>
</protein>
<comment type="caution">
    <text evidence="5">The sequence shown here is derived from an EMBL/GenBank/DDBJ whole genome shotgun (WGS) entry which is preliminary data.</text>
</comment>
<dbReference type="Pfam" id="PF13041">
    <property type="entry name" value="PPR_2"/>
    <property type="match status" value="1"/>
</dbReference>
<dbReference type="PANTHER" id="PTHR47936">
    <property type="entry name" value="PPR_LONG DOMAIN-CONTAINING PROTEIN"/>
    <property type="match status" value="1"/>
</dbReference>
<evidence type="ECO:0000256" key="2">
    <source>
        <dbReference type="ARBA" id="ARBA00022737"/>
    </source>
</evidence>
<gene>
    <name evidence="5" type="ORF">SAY87_027563</name>
</gene>
<dbReference type="Pfam" id="PF17177">
    <property type="entry name" value="PPR_long"/>
    <property type="match status" value="1"/>
</dbReference>
<reference evidence="5 6" key="1">
    <citation type="journal article" date="2023" name="Hortic Res">
        <title>Pangenome of water caltrop reveals structural variations and asymmetric subgenome divergence after allopolyploidization.</title>
        <authorList>
            <person name="Zhang X."/>
            <person name="Chen Y."/>
            <person name="Wang L."/>
            <person name="Yuan Y."/>
            <person name="Fang M."/>
            <person name="Shi L."/>
            <person name="Lu R."/>
            <person name="Comes H.P."/>
            <person name="Ma Y."/>
            <person name="Chen Y."/>
            <person name="Huang G."/>
            <person name="Zhou Y."/>
            <person name="Zheng Z."/>
            <person name="Qiu Y."/>
        </authorList>
    </citation>
    <scope>NUCLEOTIDE SEQUENCE [LARGE SCALE GENOMIC DNA]</scope>
    <source>
        <tissue evidence="5">Roots</tissue>
    </source>
</reference>
<feature type="domain" description="PROP1-like PPR" evidence="4">
    <location>
        <begin position="356"/>
        <end position="519"/>
    </location>
</feature>
<proteinExistence type="inferred from homology"/>
<feature type="repeat" description="PPR" evidence="3">
    <location>
        <begin position="273"/>
        <end position="307"/>
    </location>
</feature>
<dbReference type="NCBIfam" id="TIGR00756">
    <property type="entry name" value="PPR"/>
    <property type="match status" value="6"/>
</dbReference>
<dbReference type="InterPro" id="IPR033443">
    <property type="entry name" value="PROP1-like_PPR_dom"/>
</dbReference>
<feature type="repeat" description="PPR" evidence="3">
    <location>
        <begin position="483"/>
        <end position="517"/>
    </location>
</feature>
<name>A0AAN7JMM8_9MYRT</name>
<dbReference type="PANTHER" id="PTHR47936:SF1">
    <property type="entry name" value="PENTATRICOPEPTIDE REPEAT-CONTAINING PROTEIN GUN1, CHLOROPLASTIC"/>
    <property type="match status" value="1"/>
</dbReference>
<dbReference type="InterPro" id="IPR011990">
    <property type="entry name" value="TPR-like_helical_dom_sf"/>
</dbReference>
<keyword evidence="6" id="KW-1185">Reference proteome</keyword>
<dbReference type="GO" id="GO:0031930">
    <property type="term" value="P:mitochondria-nucleus signaling pathway"/>
    <property type="evidence" value="ECO:0007669"/>
    <property type="project" value="TreeGrafter"/>
</dbReference>
<feature type="repeat" description="PPR" evidence="3">
    <location>
        <begin position="413"/>
        <end position="447"/>
    </location>
</feature>
<evidence type="ECO:0000259" key="4">
    <source>
        <dbReference type="Pfam" id="PF17177"/>
    </source>
</evidence>
<sequence length="550" mass="62478">MMPIIRLKLLKLIYRSAQLESPTSRLSPCLSRSHLCTSTELLESSDSQRTPSWLDFGHYPGGSENSDSGDDFSIPSLAEWARTFPPLDRNRFGLRPEGAPEEIPDVERICRILRNHHRSPDDVVGALIGCGVSPSKSLLEQVLRRFSNDWISTFGAFSWAKSHTGYVHSPEVCNLMVDILGKSKRFPLMLKLVEEMSGTEGYVSLVTMSKVIRRLAKARKYKCAIEAFKTMDHFGIDKDIKSLNILMDALVKGDSVESARETFLAFKEEIGFNLESFNVLIHGFCKCRKLEEARTIMEEMKKDGLKPDAFSYTCLVEAYCHEKDFRSVECVLAEMMENGSPPNTVTYTIYMHALGKAKQIKEALGVYEKMKSRGCIPDSSFYSSLIYILSKAGRTKYAQEIFEDMEAQGVTRDVLTYNTMIAAACQRSQEDVALTLLKKMEEEPCKPDLKTYAPLLKMCMRMKRMRVLRFLLSHMLQNDVSIDRATYSSLVIGLCTSGELDQACRFLEDMVSKEWIPKDTVCKMLIKKLERAGMLKEKERTEKLISSVRQ</sequence>
<evidence type="ECO:0000256" key="1">
    <source>
        <dbReference type="ARBA" id="ARBA00007626"/>
    </source>
</evidence>
<dbReference type="Gene3D" id="1.25.40.10">
    <property type="entry name" value="Tetratricopeptide repeat domain"/>
    <property type="match status" value="3"/>
</dbReference>